<dbReference type="STRING" id="221109.gene:10732545"/>
<dbReference type="Pfam" id="PF13789">
    <property type="entry name" value="DUF4181"/>
    <property type="match status" value="1"/>
</dbReference>
<dbReference type="InterPro" id="IPR025441">
    <property type="entry name" value="DUF4181"/>
</dbReference>
<dbReference type="EMBL" id="BA000028">
    <property type="protein sequence ID" value="BAC12298.1"/>
    <property type="molecule type" value="Genomic_DNA"/>
</dbReference>
<dbReference type="RefSeq" id="WP_011064745.1">
    <property type="nucleotide sequence ID" value="NC_004193.1"/>
</dbReference>
<reference evidence="2 3" key="1">
    <citation type="journal article" date="2001" name="FEMS Microbiol. Lett.">
        <title>Oceanobacillus iheyensis gen. nov., sp. nov., a deep-sea extremely halotolerant and alkaliphilic species isolated from a depth of 1050 m on the Iheya Ridge.</title>
        <authorList>
            <person name="Lu J."/>
            <person name="Nogi Y."/>
            <person name="Takami H."/>
        </authorList>
    </citation>
    <scope>NUCLEOTIDE SEQUENCE [LARGE SCALE GENOMIC DNA]</scope>
    <source>
        <strain evidence="3">DSM 14371 / CIP 107618 / JCM 11309 / KCTC 3954 / HTE831</strain>
    </source>
</reference>
<dbReference type="AlphaFoldDB" id="Q8ETB9"/>
<gene>
    <name evidence="2" type="ordered locus">OB0342</name>
</gene>
<organism evidence="2 3">
    <name type="scientific">Oceanobacillus iheyensis (strain DSM 14371 / CIP 107618 / JCM 11309 / KCTC 3954 / HTE831)</name>
    <dbReference type="NCBI Taxonomy" id="221109"/>
    <lineage>
        <taxon>Bacteria</taxon>
        <taxon>Bacillati</taxon>
        <taxon>Bacillota</taxon>
        <taxon>Bacilli</taxon>
        <taxon>Bacillales</taxon>
        <taxon>Bacillaceae</taxon>
        <taxon>Oceanobacillus</taxon>
    </lineage>
</organism>
<sequence length="136" mass="16211">MDFGLFLFIVMSVASAIRWLFRHILYRILGVERRTRFIDDDHKYKNHIIGIVGVMVLIFGVTLLYMFNYISIFVITIIIVFVIFVSTSIHQIRLEKMLEPETNNYLHSIYMLIFDIIVIIVIFILLYQNKDMILLF</sequence>
<feature type="transmembrane region" description="Helical" evidence="1">
    <location>
        <begin position="72"/>
        <end position="89"/>
    </location>
</feature>
<name>Q8ETB9_OCEIH</name>
<keyword evidence="1" id="KW-1133">Transmembrane helix</keyword>
<accession>Q8ETB9</accession>
<dbReference type="KEGG" id="oih:OB0342"/>
<keyword evidence="1" id="KW-0472">Membrane</keyword>
<keyword evidence="3" id="KW-1185">Reference proteome</keyword>
<dbReference type="Proteomes" id="UP000000822">
    <property type="component" value="Chromosome"/>
</dbReference>
<dbReference type="HOGENOM" id="CLU_1873303_0_0_9"/>
<reference evidence="2 3" key="2">
    <citation type="journal article" date="2002" name="Nucleic Acids Res.">
        <title>Genome sequence of Oceanobacillus iheyensis isolated from the Iheya Ridge and its unexpected adaptive capabilities to extreme environments.</title>
        <authorList>
            <person name="Takami H."/>
            <person name="Takaki Y."/>
            <person name="Uchiyama I."/>
        </authorList>
    </citation>
    <scope>NUCLEOTIDE SEQUENCE [LARGE SCALE GENOMIC DNA]</scope>
    <source>
        <strain evidence="3">DSM 14371 / CIP 107618 / JCM 11309 / KCTC 3954 / HTE831</strain>
    </source>
</reference>
<feature type="transmembrane region" description="Helical" evidence="1">
    <location>
        <begin position="46"/>
        <end position="66"/>
    </location>
</feature>
<evidence type="ECO:0008006" key="4">
    <source>
        <dbReference type="Google" id="ProtNLM"/>
    </source>
</evidence>
<proteinExistence type="predicted"/>
<protein>
    <recommendedName>
        <fullName evidence="4">DUF4181 domain-containing protein</fullName>
    </recommendedName>
</protein>
<feature type="transmembrane region" description="Helical" evidence="1">
    <location>
        <begin position="109"/>
        <end position="127"/>
    </location>
</feature>
<evidence type="ECO:0000313" key="2">
    <source>
        <dbReference type="EMBL" id="BAC12298.1"/>
    </source>
</evidence>
<feature type="transmembrane region" description="Helical" evidence="1">
    <location>
        <begin position="6"/>
        <end position="25"/>
    </location>
</feature>
<evidence type="ECO:0000313" key="3">
    <source>
        <dbReference type="Proteomes" id="UP000000822"/>
    </source>
</evidence>
<keyword evidence="1" id="KW-0812">Transmembrane</keyword>
<evidence type="ECO:0000256" key="1">
    <source>
        <dbReference type="SAM" id="Phobius"/>
    </source>
</evidence>